<evidence type="ECO:0000256" key="1">
    <source>
        <dbReference type="ARBA" id="ARBA00004442"/>
    </source>
</evidence>
<dbReference type="Proteomes" id="UP001337305">
    <property type="component" value="Unassembled WGS sequence"/>
</dbReference>
<reference evidence="8 9" key="1">
    <citation type="submission" date="2022-09" db="EMBL/GenBank/DDBJ databases">
        <title>Genome sequencing of Flavivirga sp. MEBiC05379.</title>
        <authorList>
            <person name="Oh H.-M."/>
            <person name="Kwon K.K."/>
            <person name="Park M.J."/>
            <person name="Yang S.-H."/>
        </authorList>
    </citation>
    <scope>NUCLEOTIDE SEQUENCE [LARGE SCALE GENOMIC DNA]</scope>
    <source>
        <strain evidence="8 9">MEBiC05379</strain>
    </source>
</reference>
<evidence type="ECO:0000256" key="4">
    <source>
        <dbReference type="ARBA" id="ARBA00023136"/>
    </source>
</evidence>
<evidence type="ECO:0000256" key="3">
    <source>
        <dbReference type="ARBA" id="ARBA00022729"/>
    </source>
</evidence>
<evidence type="ECO:0000313" key="9">
    <source>
        <dbReference type="Proteomes" id="UP001337305"/>
    </source>
</evidence>
<keyword evidence="9" id="KW-1185">Reference proteome</keyword>
<evidence type="ECO:0000256" key="5">
    <source>
        <dbReference type="ARBA" id="ARBA00023237"/>
    </source>
</evidence>
<dbReference type="EMBL" id="JAODOP010000001">
    <property type="protein sequence ID" value="MEF3831693.1"/>
    <property type="molecule type" value="Genomic_DNA"/>
</dbReference>
<keyword evidence="3" id="KW-0732">Signal</keyword>
<keyword evidence="5" id="KW-0998">Cell outer membrane</keyword>
<feature type="domain" description="RagB/SusD" evidence="6">
    <location>
        <begin position="309"/>
        <end position="580"/>
    </location>
</feature>
<dbReference type="Pfam" id="PF14322">
    <property type="entry name" value="SusD-like_3"/>
    <property type="match status" value="1"/>
</dbReference>
<evidence type="ECO:0000259" key="6">
    <source>
        <dbReference type="Pfam" id="PF07980"/>
    </source>
</evidence>
<comment type="subcellular location">
    <subcellularLocation>
        <location evidence="1">Cell outer membrane</location>
    </subcellularLocation>
</comment>
<proteinExistence type="inferred from homology"/>
<dbReference type="InterPro" id="IPR011990">
    <property type="entry name" value="TPR-like_helical_dom_sf"/>
</dbReference>
<name>A0ABU7XLW0_9FLAO</name>
<sequence>MKKLIRYITLFLTIASISCDDEFLNHPDQDNITSDNFWKTTQDLELYVNQFYPQLPSWSPGAWNGGIYWSDGNIDNIIHENSTRSGTIVGLNTVETGNGRWNYSTIRSLNIFFANYETVDADFDEYKHFVGEAHFFRAWSYFTLLRTYGGVPWIDKPLLPDSEELEAPRASRSEIATNILADLDKAIEFMASGKNKGGNRLNKECARLLKARVALYEGTWEKYHNGTSFGVSGSDGASFIQIAADASKSLIDNPGGFSINNTGNPGVDYETLFNQADYSSNPEVMLWRRFDLALSIAHNGQRYLPRIGGARGVTKELVDDFLAIDGLPIASSPLYMGDQGLVNVTTNRDPRLSEVIWVPGQLQQTGRGAPDEFFDRAPLEIGGEGGCPTGYMIRKGASTNRDYSHTSGVGVTSSPTFRFAEALLIYAEAKAELGSISQQDVDESINVLRSRAGMPNLNIGSITADPNWAFPSLSPILNEVRRERHVELAVEGYRFDDIMRWSAAEDLVVGKRYKGVYFVQSEFPELTPGTNVLLDTNGYVDPNQNSLPGGFQFDPMRDYLLAVPLDEITLNPALTQNPGWE</sequence>
<accession>A0ABU7XLW0</accession>
<dbReference type="SUPFAM" id="SSF48452">
    <property type="entry name" value="TPR-like"/>
    <property type="match status" value="1"/>
</dbReference>
<dbReference type="InterPro" id="IPR012944">
    <property type="entry name" value="SusD_RagB_dom"/>
</dbReference>
<dbReference type="RefSeq" id="WP_303308699.1">
    <property type="nucleotide sequence ID" value="NZ_JAODOP010000001.1"/>
</dbReference>
<feature type="domain" description="SusD-like N-terminal" evidence="7">
    <location>
        <begin position="58"/>
        <end position="213"/>
    </location>
</feature>
<dbReference type="Gene3D" id="1.25.40.390">
    <property type="match status" value="1"/>
</dbReference>
<dbReference type="InterPro" id="IPR033985">
    <property type="entry name" value="SusD-like_N"/>
</dbReference>
<dbReference type="PROSITE" id="PS51257">
    <property type="entry name" value="PROKAR_LIPOPROTEIN"/>
    <property type="match status" value="1"/>
</dbReference>
<protein>
    <submittedName>
        <fullName evidence="8">RagB/SusD family nutrient uptake outer membrane protein</fullName>
    </submittedName>
</protein>
<comment type="similarity">
    <text evidence="2">Belongs to the SusD family.</text>
</comment>
<dbReference type="Pfam" id="PF07980">
    <property type="entry name" value="SusD_RagB"/>
    <property type="match status" value="1"/>
</dbReference>
<comment type="caution">
    <text evidence="8">The sequence shown here is derived from an EMBL/GenBank/DDBJ whole genome shotgun (WGS) entry which is preliminary data.</text>
</comment>
<evidence type="ECO:0000313" key="8">
    <source>
        <dbReference type="EMBL" id="MEF3831693.1"/>
    </source>
</evidence>
<organism evidence="8 9">
    <name type="scientific">Flavivirga spongiicola</name>
    <dbReference type="NCBI Taxonomy" id="421621"/>
    <lineage>
        <taxon>Bacteria</taxon>
        <taxon>Pseudomonadati</taxon>
        <taxon>Bacteroidota</taxon>
        <taxon>Flavobacteriia</taxon>
        <taxon>Flavobacteriales</taxon>
        <taxon>Flavobacteriaceae</taxon>
        <taxon>Flavivirga</taxon>
    </lineage>
</organism>
<evidence type="ECO:0000256" key="2">
    <source>
        <dbReference type="ARBA" id="ARBA00006275"/>
    </source>
</evidence>
<keyword evidence="4" id="KW-0472">Membrane</keyword>
<gene>
    <name evidence="8" type="ORF">N1F79_01000</name>
</gene>
<evidence type="ECO:0000259" key="7">
    <source>
        <dbReference type="Pfam" id="PF14322"/>
    </source>
</evidence>